<feature type="transmembrane region" description="Helical" evidence="12">
    <location>
        <begin position="65"/>
        <end position="87"/>
    </location>
</feature>
<feature type="domain" description="Peptidase M50" evidence="13">
    <location>
        <begin position="14"/>
        <end position="87"/>
    </location>
</feature>
<dbReference type="GO" id="GO:0006508">
    <property type="term" value="P:proteolysis"/>
    <property type="evidence" value="ECO:0007669"/>
    <property type="project" value="UniProtKB-KW"/>
</dbReference>
<evidence type="ECO:0000256" key="2">
    <source>
        <dbReference type="ARBA" id="ARBA00004141"/>
    </source>
</evidence>
<keyword evidence="4" id="KW-0645">Protease</keyword>
<proteinExistence type="inferred from homology"/>
<evidence type="ECO:0000256" key="7">
    <source>
        <dbReference type="ARBA" id="ARBA00022801"/>
    </source>
</evidence>
<feature type="transmembrane region" description="Helical" evidence="12">
    <location>
        <begin position="94"/>
        <end position="114"/>
    </location>
</feature>
<evidence type="ECO:0000256" key="1">
    <source>
        <dbReference type="ARBA" id="ARBA00001947"/>
    </source>
</evidence>
<comment type="similarity">
    <text evidence="3">Belongs to the peptidase M50B family.</text>
</comment>
<gene>
    <name evidence="14" type="ORF">A3J47_04380</name>
</gene>
<reference evidence="14 15" key="1">
    <citation type="journal article" date="2016" name="Nat. Commun.">
        <title>Thousands of microbial genomes shed light on interconnected biogeochemical processes in an aquifer system.</title>
        <authorList>
            <person name="Anantharaman K."/>
            <person name="Brown C.T."/>
            <person name="Hug L.A."/>
            <person name="Sharon I."/>
            <person name="Castelle C.J."/>
            <person name="Probst A.J."/>
            <person name="Thomas B.C."/>
            <person name="Singh A."/>
            <person name="Wilkins M.J."/>
            <person name="Karaoz U."/>
            <person name="Brodie E.L."/>
            <person name="Williams K.H."/>
            <person name="Hubbard S.S."/>
            <person name="Banfield J.F."/>
        </authorList>
    </citation>
    <scope>NUCLEOTIDE SEQUENCE [LARGE SCALE GENOMIC DNA]</scope>
</reference>
<keyword evidence="10" id="KW-0482">Metalloprotease</keyword>
<accession>A0A1F8FNV5</accession>
<keyword evidence="5 12" id="KW-0812">Transmembrane</keyword>
<name>A0A1F8FNV5_9BACT</name>
<dbReference type="PANTHER" id="PTHR39188">
    <property type="entry name" value="MEMBRANE-ASSOCIATED ZINC METALLOPROTEASE M50B"/>
    <property type="match status" value="1"/>
</dbReference>
<evidence type="ECO:0000259" key="13">
    <source>
        <dbReference type="Pfam" id="PF02163"/>
    </source>
</evidence>
<evidence type="ECO:0000256" key="8">
    <source>
        <dbReference type="ARBA" id="ARBA00022833"/>
    </source>
</evidence>
<evidence type="ECO:0000256" key="4">
    <source>
        <dbReference type="ARBA" id="ARBA00022670"/>
    </source>
</evidence>
<keyword evidence="11 12" id="KW-0472">Membrane</keyword>
<protein>
    <recommendedName>
        <fullName evidence="13">Peptidase M50 domain-containing protein</fullName>
    </recommendedName>
</protein>
<feature type="transmembrane region" description="Helical" evidence="12">
    <location>
        <begin position="194"/>
        <end position="215"/>
    </location>
</feature>
<evidence type="ECO:0000313" key="14">
    <source>
        <dbReference type="EMBL" id="OGN13999.1"/>
    </source>
</evidence>
<dbReference type="AlphaFoldDB" id="A0A1F8FNV5"/>
<organism evidence="14 15">
    <name type="scientific">Candidatus Yanofskybacteria bacterium RIFCSPHIGHO2_02_FULL_43_22</name>
    <dbReference type="NCBI Taxonomy" id="1802681"/>
    <lineage>
        <taxon>Bacteria</taxon>
        <taxon>Candidatus Yanofskyibacteriota</taxon>
    </lineage>
</organism>
<evidence type="ECO:0000313" key="15">
    <source>
        <dbReference type="Proteomes" id="UP000176581"/>
    </source>
</evidence>
<comment type="caution">
    <text evidence="14">The sequence shown here is derived from an EMBL/GenBank/DDBJ whole genome shotgun (WGS) entry which is preliminary data.</text>
</comment>
<dbReference type="GO" id="GO:0008237">
    <property type="term" value="F:metallopeptidase activity"/>
    <property type="evidence" value="ECO:0007669"/>
    <property type="project" value="UniProtKB-KW"/>
</dbReference>
<dbReference type="Proteomes" id="UP000176581">
    <property type="component" value="Unassembled WGS sequence"/>
</dbReference>
<evidence type="ECO:0000256" key="3">
    <source>
        <dbReference type="ARBA" id="ARBA00007931"/>
    </source>
</evidence>
<evidence type="ECO:0000256" key="10">
    <source>
        <dbReference type="ARBA" id="ARBA00023049"/>
    </source>
</evidence>
<evidence type="ECO:0000256" key="11">
    <source>
        <dbReference type="ARBA" id="ARBA00023136"/>
    </source>
</evidence>
<sequence>MIWGFFYGFIAGTAFTLSLLFHEYGHYYWMGREGIKNKTMMMIPPFGAIAIPKEPWSSLGAEARIALAGPGFGLVSAVALLLTGVVFGSYKIKITTFTVCLVNLFNFWAPIAILDGGRVIKPLLLSLNTKLGIGFYYFSFVASFLLVWNFMSLFTLIIGFLIIQILESDLYATRCLIANNKIVRMSGREAASSILLFLAISAGLYAIVIVNGVSYGDFMEFMTDK</sequence>
<dbReference type="EMBL" id="MGJV01000029">
    <property type="protein sequence ID" value="OGN13999.1"/>
    <property type="molecule type" value="Genomic_DNA"/>
</dbReference>
<keyword evidence="6" id="KW-0479">Metal-binding</keyword>
<dbReference type="GO" id="GO:0016020">
    <property type="term" value="C:membrane"/>
    <property type="evidence" value="ECO:0007669"/>
    <property type="project" value="UniProtKB-SubCell"/>
</dbReference>
<comment type="cofactor">
    <cofactor evidence="1">
        <name>Zn(2+)</name>
        <dbReference type="ChEBI" id="CHEBI:29105"/>
    </cofactor>
</comment>
<feature type="transmembrane region" description="Helical" evidence="12">
    <location>
        <begin position="5"/>
        <end position="22"/>
    </location>
</feature>
<evidence type="ECO:0000256" key="9">
    <source>
        <dbReference type="ARBA" id="ARBA00022989"/>
    </source>
</evidence>
<dbReference type="GO" id="GO:0046872">
    <property type="term" value="F:metal ion binding"/>
    <property type="evidence" value="ECO:0007669"/>
    <property type="project" value="UniProtKB-KW"/>
</dbReference>
<keyword evidence="7" id="KW-0378">Hydrolase</keyword>
<evidence type="ECO:0000256" key="6">
    <source>
        <dbReference type="ARBA" id="ARBA00022723"/>
    </source>
</evidence>
<keyword evidence="8" id="KW-0862">Zinc</keyword>
<evidence type="ECO:0000256" key="5">
    <source>
        <dbReference type="ARBA" id="ARBA00022692"/>
    </source>
</evidence>
<comment type="subcellular location">
    <subcellularLocation>
        <location evidence="2">Membrane</location>
        <topology evidence="2">Multi-pass membrane protein</topology>
    </subcellularLocation>
</comment>
<dbReference type="Pfam" id="PF02163">
    <property type="entry name" value="Peptidase_M50"/>
    <property type="match status" value="1"/>
</dbReference>
<feature type="transmembrane region" description="Helical" evidence="12">
    <location>
        <begin position="134"/>
        <end position="163"/>
    </location>
</feature>
<dbReference type="InterPro" id="IPR008915">
    <property type="entry name" value="Peptidase_M50"/>
</dbReference>
<keyword evidence="9 12" id="KW-1133">Transmembrane helix</keyword>
<dbReference type="PANTHER" id="PTHR39188:SF3">
    <property type="entry name" value="STAGE IV SPORULATION PROTEIN FB"/>
    <property type="match status" value="1"/>
</dbReference>
<evidence type="ECO:0000256" key="12">
    <source>
        <dbReference type="SAM" id="Phobius"/>
    </source>
</evidence>